<dbReference type="SUPFAM" id="SSF56784">
    <property type="entry name" value="HAD-like"/>
    <property type="match status" value="1"/>
</dbReference>
<dbReference type="PANTHER" id="PTHR43434:SF1">
    <property type="entry name" value="PHOSPHOGLYCOLATE PHOSPHATASE"/>
    <property type="match status" value="1"/>
</dbReference>
<gene>
    <name evidence="1" type="ORF">GQF01_31235</name>
</gene>
<dbReference type="InterPro" id="IPR023214">
    <property type="entry name" value="HAD_sf"/>
</dbReference>
<dbReference type="Proteomes" id="UP000481087">
    <property type="component" value="Unassembled WGS sequence"/>
</dbReference>
<sequence>MEWLSDIKVVIFDMDGTLYQEDTFMDRYIRYLLEGTEHEEKVEAAIAASRNLLSGNYPIKLGHFYHKLDGLVLVQHAGSFIQGFTPEGIPLEGHEFAEKYRFLSLYDSNLIYMGDPWGVVGTIRHTYKISEEKMKAAFERVREEMVLEPYQFELHKDLFLTIQNLTAVDKKILMTNTYEKSGIEFLHYMQIHHMFDEIYCGADKPFGIKKFIESLLEQGYHPHEILSIGDNPWNDLYPVKQIGGRTCFITPYQTGDEKQWDLHLHALDELMQLMQAIQEHRQVVTSYTS</sequence>
<evidence type="ECO:0000313" key="1">
    <source>
        <dbReference type="EMBL" id="MZQ86588.1"/>
    </source>
</evidence>
<organism evidence="1 2">
    <name type="scientific">Paenibacillus silvestris</name>
    <dbReference type="NCBI Taxonomy" id="2606219"/>
    <lineage>
        <taxon>Bacteria</taxon>
        <taxon>Bacillati</taxon>
        <taxon>Bacillota</taxon>
        <taxon>Bacilli</taxon>
        <taxon>Bacillales</taxon>
        <taxon>Paenibacillaceae</taxon>
        <taxon>Paenibacillus</taxon>
    </lineage>
</organism>
<dbReference type="GO" id="GO:0006281">
    <property type="term" value="P:DNA repair"/>
    <property type="evidence" value="ECO:0007669"/>
    <property type="project" value="TreeGrafter"/>
</dbReference>
<dbReference type="EMBL" id="WTUZ01000039">
    <property type="protein sequence ID" value="MZQ86588.1"/>
    <property type="molecule type" value="Genomic_DNA"/>
</dbReference>
<dbReference type="Gene3D" id="3.40.50.1000">
    <property type="entry name" value="HAD superfamily/HAD-like"/>
    <property type="match status" value="1"/>
</dbReference>
<protein>
    <submittedName>
        <fullName evidence="1">HAD hydrolase-like protein</fullName>
    </submittedName>
</protein>
<reference evidence="1 2" key="1">
    <citation type="submission" date="2019-12" db="EMBL/GenBank/DDBJ databases">
        <title>Paenibacillus sp. nov. sp. isolated from soil.</title>
        <authorList>
            <person name="Kim J."/>
            <person name="Jeong S.E."/>
            <person name="Jung H.S."/>
            <person name="Jeon C.O."/>
        </authorList>
    </citation>
    <scope>NUCLEOTIDE SEQUENCE [LARGE SCALE GENOMIC DNA]</scope>
    <source>
        <strain evidence="1 2">5J-6</strain>
    </source>
</reference>
<dbReference type="AlphaFoldDB" id="A0A6L8V8B0"/>
<accession>A0A6L8V8B0</accession>
<dbReference type="InterPro" id="IPR036412">
    <property type="entry name" value="HAD-like_sf"/>
</dbReference>
<dbReference type="GO" id="GO:0008967">
    <property type="term" value="F:phosphoglycolate phosphatase activity"/>
    <property type="evidence" value="ECO:0007669"/>
    <property type="project" value="TreeGrafter"/>
</dbReference>
<proteinExistence type="predicted"/>
<comment type="caution">
    <text evidence="1">The sequence shown here is derived from an EMBL/GenBank/DDBJ whole genome shotgun (WGS) entry which is preliminary data.</text>
</comment>
<dbReference type="CDD" id="cd01427">
    <property type="entry name" value="HAD_like"/>
    <property type="match status" value="1"/>
</dbReference>
<evidence type="ECO:0000313" key="2">
    <source>
        <dbReference type="Proteomes" id="UP000481087"/>
    </source>
</evidence>
<dbReference type="RefSeq" id="WP_161410986.1">
    <property type="nucleotide sequence ID" value="NZ_WTUZ01000039.1"/>
</dbReference>
<dbReference type="Pfam" id="PF00702">
    <property type="entry name" value="Hydrolase"/>
    <property type="match status" value="1"/>
</dbReference>
<name>A0A6L8V8B0_9BACL</name>
<keyword evidence="2" id="KW-1185">Reference proteome</keyword>
<keyword evidence="1" id="KW-0378">Hydrolase</keyword>
<dbReference type="InterPro" id="IPR050155">
    <property type="entry name" value="HAD-like_hydrolase_sf"/>
</dbReference>
<dbReference type="PANTHER" id="PTHR43434">
    <property type="entry name" value="PHOSPHOGLYCOLATE PHOSPHATASE"/>
    <property type="match status" value="1"/>
</dbReference>